<accession>A5UIC9</accession>
<name>A5UIC9_HAEIG</name>
<proteinExistence type="predicted"/>
<gene>
    <name evidence="1" type="ordered locus">CGSHiGG_08575</name>
</gene>
<dbReference type="AlphaFoldDB" id="A5UIC9"/>
<evidence type="ECO:0000313" key="1">
    <source>
        <dbReference type="EMBL" id="ABR00535.1"/>
    </source>
</evidence>
<dbReference type="KEGG" id="hiq:CGSHiGG_08575"/>
<organism evidence="1 2">
    <name type="scientific">Haemophilus influenzae (strain PittGG)</name>
    <dbReference type="NCBI Taxonomy" id="374931"/>
    <lineage>
        <taxon>Bacteria</taxon>
        <taxon>Pseudomonadati</taxon>
        <taxon>Pseudomonadota</taxon>
        <taxon>Gammaproteobacteria</taxon>
        <taxon>Pasteurellales</taxon>
        <taxon>Pasteurellaceae</taxon>
        <taxon>Haemophilus</taxon>
    </lineage>
</organism>
<reference evidence="1 2" key="1">
    <citation type="journal article" date="2007" name="Genome Biol.">
        <title>Characterization and modeling of the Haemophilus influenzae core and supragenomes based on the complete genomic sequences of Rd and 12 clinical nontypeable strains.</title>
        <authorList>
            <person name="Hogg J.S."/>
            <person name="Hu F.Z."/>
            <person name="Janto B."/>
            <person name="Boissy R."/>
            <person name="Hayes J."/>
            <person name="Keefe R."/>
            <person name="Post J.C."/>
            <person name="Ehrlich G.D."/>
        </authorList>
    </citation>
    <scope>NUCLEOTIDE SEQUENCE [LARGE SCALE GENOMIC DNA]</scope>
    <source>
        <strain evidence="1 2">PittGG</strain>
    </source>
</reference>
<dbReference type="HOGENOM" id="CLU_3270828_0_0_6"/>
<evidence type="ECO:0000313" key="2">
    <source>
        <dbReference type="Proteomes" id="UP000001990"/>
    </source>
</evidence>
<dbReference type="EMBL" id="CP000672">
    <property type="protein sequence ID" value="ABR00535.1"/>
    <property type="molecule type" value="Genomic_DNA"/>
</dbReference>
<dbReference type="Proteomes" id="UP000001990">
    <property type="component" value="Chromosome"/>
</dbReference>
<protein>
    <submittedName>
        <fullName evidence="1">Uncharacterized protein</fullName>
    </submittedName>
</protein>
<sequence>MFVSTCFLAPNTTAALAFCELGDEGTAGELSEFVAVGFFPL</sequence>